<evidence type="ECO:0000313" key="2">
    <source>
        <dbReference type="EMBL" id="CZF86818.1"/>
    </source>
</evidence>
<feature type="transmembrane region" description="Helical" evidence="1">
    <location>
        <begin position="12"/>
        <end position="29"/>
    </location>
</feature>
<dbReference type="EMBL" id="FIZY01000085">
    <property type="protein sequence ID" value="CZF86818.1"/>
    <property type="molecule type" value="Genomic_DNA"/>
</dbReference>
<sequence>MNMIATGAKTSLLLSIIDLFLFLLVFIIIECLYLNKDFMIGVRAAAGPTFVRVISLQVVVQFLILTVCLYFTKSTYVTYLSLIVTYFSYYSVLRGGLIPLDHLFSFGILGKTTPSFLVFSISSFFTVVLLKQFKLLT</sequence>
<evidence type="ECO:0000256" key="1">
    <source>
        <dbReference type="SAM" id="Phobius"/>
    </source>
</evidence>
<proteinExistence type="predicted"/>
<keyword evidence="3" id="KW-1185">Reference proteome</keyword>
<feature type="transmembrane region" description="Helical" evidence="1">
    <location>
        <begin position="76"/>
        <end position="93"/>
    </location>
</feature>
<evidence type="ECO:0000313" key="3">
    <source>
        <dbReference type="Proteomes" id="UP000073601"/>
    </source>
</evidence>
<accession>A0A128FJ60</accession>
<keyword evidence="1" id="KW-0812">Transmembrane</keyword>
<reference evidence="3" key="1">
    <citation type="submission" date="2016-02" db="EMBL/GenBank/DDBJ databases">
        <authorList>
            <person name="Rodrigo-Torres Lidia"/>
            <person name="Arahal R.David."/>
        </authorList>
    </citation>
    <scope>NUCLEOTIDE SEQUENCE [LARGE SCALE GENOMIC DNA]</scope>
    <source>
        <strain evidence="3">CECT 8713</strain>
    </source>
</reference>
<feature type="transmembrane region" description="Helical" evidence="1">
    <location>
        <begin position="113"/>
        <end position="130"/>
    </location>
</feature>
<dbReference type="AlphaFoldDB" id="A0A128FJ60"/>
<dbReference type="Proteomes" id="UP000073601">
    <property type="component" value="Unassembled WGS sequence"/>
</dbReference>
<keyword evidence="1" id="KW-1133">Transmembrane helix</keyword>
<gene>
    <name evidence="2" type="ORF">GMA8713_04857</name>
</gene>
<organism evidence="2 3">
    <name type="scientific">Grimontia marina</name>
    <dbReference type="NCBI Taxonomy" id="646534"/>
    <lineage>
        <taxon>Bacteria</taxon>
        <taxon>Pseudomonadati</taxon>
        <taxon>Pseudomonadota</taxon>
        <taxon>Gammaproteobacteria</taxon>
        <taxon>Vibrionales</taxon>
        <taxon>Vibrionaceae</taxon>
        <taxon>Grimontia</taxon>
    </lineage>
</organism>
<protein>
    <submittedName>
        <fullName evidence="2">Uncharacterized protein</fullName>
    </submittedName>
</protein>
<keyword evidence="1" id="KW-0472">Membrane</keyword>
<name>A0A128FJ60_9GAMM</name>
<feature type="transmembrane region" description="Helical" evidence="1">
    <location>
        <begin position="49"/>
        <end position="71"/>
    </location>
</feature>